<organism evidence="1 2">
    <name type="scientific">Blattamonas nauphoetae</name>
    <dbReference type="NCBI Taxonomy" id="2049346"/>
    <lineage>
        <taxon>Eukaryota</taxon>
        <taxon>Metamonada</taxon>
        <taxon>Preaxostyla</taxon>
        <taxon>Oxymonadida</taxon>
        <taxon>Blattamonas</taxon>
    </lineage>
</organism>
<sequence>MESSQHVDTVNFNNEEVFFGATFTSESTTEQASAFHEEMRHNPNEREEMVKILPLDTTDIVSGETRQLLINFKLWTTSSPTSDGEVFVSVMDRQKLNEVKEVGAILETYRYFNSLDTVAAFIPIKRRVVVESGRRDVRDPLYSSLLTTATQRAAQDAPA</sequence>
<dbReference type="EMBL" id="JARBJD010000008">
    <property type="protein sequence ID" value="KAK2963037.1"/>
    <property type="molecule type" value="Genomic_DNA"/>
</dbReference>
<accession>A0ABQ9YH04</accession>
<name>A0ABQ9YH04_9EUKA</name>
<evidence type="ECO:0000313" key="1">
    <source>
        <dbReference type="EMBL" id="KAK2963037.1"/>
    </source>
</evidence>
<comment type="caution">
    <text evidence="1">The sequence shown here is derived from an EMBL/GenBank/DDBJ whole genome shotgun (WGS) entry which is preliminary data.</text>
</comment>
<keyword evidence="2" id="KW-1185">Reference proteome</keyword>
<evidence type="ECO:0000313" key="2">
    <source>
        <dbReference type="Proteomes" id="UP001281761"/>
    </source>
</evidence>
<gene>
    <name evidence="1" type="ORF">BLNAU_2060</name>
</gene>
<proteinExistence type="predicted"/>
<dbReference type="Proteomes" id="UP001281761">
    <property type="component" value="Unassembled WGS sequence"/>
</dbReference>
<reference evidence="1 2" key="1">
    <citation type="journal article" date="2022" name="bioRxiv">
        <title>Genomics of Preaxostyla Flagellates Illuminates Evolutionary Transitions and the Path Towards Mitochondrial Loss.</title>
        <authorList>
            <person name="Novak L.V.F."/>
            <person name="Treitli S.C."/>
            <person name="Pyrih J."/>
            <person name="Halakuc P."/>
            <person name="Pipaliya S.V."/>
            <person name="Vacek V."/>
            <person name="Brzon O."/>
            <person name="Soukal P."/>
            <person name="Eme L."/>
            <person name="Dacks J.B."/>
            <person name="Karnkowska A."/>
            <person name="Elias M."/>
            <person name="Hampl V."/>
        </authorList>
    </citation>
    <scope>NUCLEOTIDE SEQUENCE [LARGE SCALE GENOMIC DNA]</scope>
    <source>
        <strain evidence="1">NAU3</strain>
        <tissue evidence="1">Gut</tissue>
    </source>
</reference>
<protein>
    <submittedName>
        <fullName evidence="1">Uncharacterized protein</fullName>
    </submittedName>
</protein>